<dbReference type="GO" id="GO:0005200">
    <property type="term" value="F:structural constituent of cytoskeleton"/>
    <property type="evidence" value="ECO:0007669"/>
    <property type="project" value="Ensembl"/>
</dbReference>
<evidence type="ECO:0000313" key="6">
    <source>
        <dbReference type="Ensembl" id="ENSPREP00000018184.1"/>
    </source>
</evidence>
<feature type="coiled-coil region" evidence="3">
    <location>
        <begin position="387"/>
        <end position="453"/>
    </location>
</feature>
<dbReference type="Gene3D" id="1.20.5.170">
    <property type="match status" value="1"/>
</dbReference>
<dbReference type="Proteomes" id="UP000242638">
    <property type="component" value="Unassembled WGS sequence"/>
</dbReference>
<dbReference type="PROSITE" id="PS51842">
    <property type="entry name" value="IF_ROD_2"/>
    <property type="match status" value="1"/>
</dbReference>
<dbReference type="SMART" id="SM01391">
    <property type="entry name" value="Filament"/>
    <property type="match status" value="1"/>
</dbReference>
<dbReference type="GO" id="GO:0005737">
    <property type="term" value="C:cytoplasm"/>
    <property type="evidence" value="ECO:0007669"/>
    <property type="project" value="TreeGrafter"/>
</dbReference>
<dbReference type="Pfam" id="PF00038">
    <property type="entry name" value="Filament"/>
    <property type="match status" value="1"/>
</dbReference>
<dbReference type="AlphaFoldDB" id="A0A3P9P8Q0"/>
<dbReference type="GeneTree" id="ENSGT00940000164536"/>
<protein>
    <submittedName>
        <fullName evidence="6">Notochord granular surface</fullName>
    </submittedName>
</protein>
<dbReference type="GO" id="GO:0005882">
    <property type="term" value="C:intermediate filament"/>
    <property type="evidence" value="ECO:0007669"/>
    <property type="project" value="UniProtKB-KW"/>
</dbReference>
<feature type="compositionally biased region" description="Polar residues" evidence="4">
    <location>
        <begin position="98"/>
        <end position="107"/>
    </location>
</feature>
<dbReference type="OMA" id="THERQEM"/>
<organism evidence="6 7">
    <name type="scientific">Poecilia reticulata</name>
    <name type="common">Guppy</name>
    <name type="synonym">Acanthophacelus reticulatus</name>
    <dbReference type="NCBI Taxonomy" id="8081"/>
    <lineage>
        <taxon>Eukaryota</taxon>
        <taxon>Metazoa</taxon>
        <taxon>Chordata</taxon>
        <taxon>Craniata</taxon>
        <taxon>Vertebrata</taxon>
        <taxon>Euteleostomi</taxon>
        <taxon>Actinopterygii</taxon>
        <taxon>Neopterygii</taxon>
        <taxon>Teleostei</taxon>
        <taxon>Neoteleostei</taxon>
        <taxon>Acanthomorphata</taxon>
        <taxon>Ovalentaria</taxon>
        <taxon>Atherinomorphae</taxon>
        <taxon>Cyprinodontiformes</taxon>
        <taxon>Poeciliidae</taxon>
        <taxon>Poeciliinae</taxon>
        <taxon>Poecilia</taxon>
    </lineage>
</organism>
<dbReference type="PANTHER" id="PTHR45652">
    <property type="entry name" value="GLIAL FIBRILLARY ACIDIC PROTEIN"/>
    <property type="match status" value="1"/>
</dbReference>
<evidence type="ECO:0000256" key="1">
    <source>
        <dbReference type="ARBA" id="ARBA00022754"/>
    </source>
</evidence>
<keyword evidence="7" id="KW-1185">Reference proteome</keyword>
<dbReference type="Gene3D" id="1.20.5.1160">
    <property type="entry name" value="Vasodilator-stimulated phosphoprotein"/>
    <property type="match status" value="1"/>
</dbReference>
<proteinExistence type="predicted"/>
<evidence type="ECO:0000256" key="4">
    <source>
        <dbReference type="SAM" id="MobiDB-lite"/>
    </source>
</evidence>
<dbReference type="Gene3D" id="1.20.5.500">
    <property type="entry name" value="Single helix bin"/>
    <property type="match status" value="1"/>
</dbReference>
<dbReference type="PANTHER" id="PTHR45652:SF11">
    <property type="entry name" value="NOTOCHORD GRANULAR SURFACE"/>
    <property type="match status" value="1"/>
</dbReference>
<dbReference type="InterPro" id="IPR039008">
    <property type="entry name" value="IF_rod_dom"/>
</dbReference>
<evidence type="ECO:0000259" key="5">
    <source>
        <dbReference type="PROSITE" id="PS51842"/>
    </source>
</evidence>
<feature type="region of interest" description="Disordered" evidence="4">
    <location>
        <begin position="98"/>
        <end position="117"/>
    </location>
</feature>
<evidence type="ECO:0000313" key="7">
    <source>
        <dbReference type="Proteomes" id="UP000242638"/>
    </source>
</evidence>
<keyword evidence="1" id="KW-0403">Intermediate filament</keyword>
<reference evidence="6" key="2">
    <citation type="submission" date="2025-08" db="UniProtKB">
        <authorList>
            <consortium name="Ensembl"/>
        </authorList>
    </citation>
    <scope>IDENTIFICATION</scope>
    <source>
        <strain evidence="6">Guanapo</strain>
    </source>
</reference>
<dbReference type="GO" id="GO:0048570">
    <property type="term" value="P:notochord morphogenesis"/>
    <property type="evidence" value="ECO:0007669"/>
    <property type="project" value="Ensembl"/>
</dbReference>
<feature type="region of interest" description="Disordered" evidence="4">
    <location>
        <begin position="536"/>
        <end position="558"/>
    </location>
</feature>
<sequence length="594" mass="67402">MHLPDSSFLSTGYRLHELFDVNLIDICKKTQSCVGRGSTFFCSGEVRTMKSIKSPSLQAQKRSVTIFQSSVKVSSIIMSHSPERMSSYRRCFESTSESQIRVSSPSPTRKETRHRSASFNRNVGWKGPGCRVLTNKPRLTSSASMGTLCLDVTSGHGANLDLDATAAQNRAFKLTRTNERQEMVVLNDRLASYIEKVRTLESKNKLLEAEIEALKSAFERTAGLRQLYASQLKELNREAEQLKEKRDSSLPLKEALSCQLEVLKSKYDEALEARKQTEHHIETLRPDVDKATSARIKLEKQLENLEAELTFLQRVQKEEVDELMQQIYSAASKMDLNFDLPDLSSALTQIQFEYDSIAAKNLQEMDAWYRSMFQDMSDASSKHAQSVRSLREEIAAYRKDILSKERDLESLRARNEYLETHNRDAKEKQKKLEQELEERIEAFKQDLKLSKQKTALLMREYQDLLNAKMTMEIEIATYRKLIEGEDNRLSTIVGKLPLTDHLPLTNRPSDRLSSLTPVTESLKLEGPECAFNAKTPPAAVSIDNPGDGNPQATEKSERKTLLIRTVKTDEDTYVSDTQQCTISISGAAEDTDEE</sequence>
<dbReference type="GO" id="GO:0060035">
    <property type="term" value="P:notochord cell development"/>
    <property type="evidence" value="ECO:0007669"/>
    <property type="project" value="Ensembl"/>
</dbReference>
<dbReference type="Ensembl" id="ENSPRET00000018381.1">
    <property type="protein sequence ID" value="ENSPREP00000018184.1"/>
    <property type="gene ID" value="ENSPREG00000012319.1"/>
</dbReference>
<feature type="coiled-coil region" evidence="3">
    <location>
        <begin position="183"/>
        <end position="322"/>
    </location>
</feature>
<keyword evidence="2 3" id="KW-0175">Coiled coil</keyword>
<feature type="domain" description="IF rod" evidence="5">
    <location>
        <begin position="179"/>
        <end position="489"/>
    </location>
</feature>
<accession>A0A3P9P8Q0</accession>
<dbReference type="SUPFAM" id="SSF64593">
    <property type="entry name" value="Intermediate filament protein, coiled coil region"/>
    <property type="match status" value="2"/>
</dbReference>
<reference evidence="6" key="3">
    <citation type="submission" date="2025-09" db="UniProtKB">
        <authorList>
            <consortium name="Ensembl"/>
        </authorList>
    </citation>
    <scope>IDENTIFICATION</scope>
    <source>
        <strain evidence="6">Guanapo</strain>
    </source>
</reference>
<name>A0A3P9P8Q0_POERE</name>
<evidence type="ECO:0000256" key="2">
    <source>
        <dbReference type="ARBA" id="ARBA00023054"/>
    </source>
</evidence>
<dbReference type="STRING" id="8081.ENSPREP00000018184"/>
<dbReference type="GO" id="GO:0045109">
    <property type="term" value="P:intermediate filament organization"/>
    <property type="evidence" value="ECO:0007669"/>
    <property type="project" value="TreeGrafter"/>
</dbReference>
<evidence type="ECO:0000256" key="3">
    <source>
        <dbReference type="SAM" id="Coils"/>
    </source>
</evidence>
<dbReference type="InterPro" id="IPR050405">
    <property type="entry name" value="Intermediate_filament"/>
</dbReference>
<reference evidence="7" key="1">
    <citation type="submission" date="2013-11" db="EMBL/GenBank/DDBJ databases">
        <title>The genomic landscape of the Guanapo guppy.</title>
        <authorList>
            <person name="Kuenstner A."/>
            <person name="Dreyer C."/>
        </authorList>
    </citation>
    <scope>NUCLEOTIDE SEQUENCE</scope>
    <source>
        <strain evidence="7">Guanapo</strain>
    </source>
</reference>